<gene>
    <name evidence="6" type="ORF">C7U54_12595</name>
    <name evidence="5" type="ORF">NE542_09625</name>
</gene>
<feature type="coiled-coil region" evidence="1">
    <location>
        <begin position="226"/>
        <end position="253"/>
    </location>
</feature>
<dbReference type="InterPro" id="IPR047773">
    <property type="entry name" value="YHYH_dom_bact"/>
</dbReference>
<feature type="transmembrane region" description="Helical" evidence="3">
    <location>
        <begin position="299"/>
        <end position="317"/>
    </location>
</feature>
<reference evidence="5" key="2">
    <citation type="submission" date="2022-06" db="EMBL/GenBank/DDBJ databases">
        <title>Isolation of gut microbiota from human fecal samples.</title>
        <authorList>
            <person name="Pamer E.G."/>
            <person name="Barat B."/>
            <person name="Waligurski E."/>
            <person name="Medina S."/>
            <person name="Paddock L."/>
            <person name="Mostad J."/>
        </authorList>
    </citation>
    <scope>NUCLEOTIDE SEQUENCE</scope>
    <source>
        <strain evidence="5">DFI.6.24</strain>
    </source>
</reference>
<evidence type="ECO:0000256" key="1">
    <source>
        <dbReference type="SAM" id="Coils"/>
    </source>
</evidence>
<dbReference type="AlphaFoldDB" id="A0A2T3FPD6"/>
<keyword evidence="4" id="KW-0732">Signal</keyword>
<keyword evidence="3" id="KW-1133">Transmembrane helix</keyword>
<reference evidence="6 7" key="1">
    <citation type="journal article" date="2019" name="Int. J. Syst. Evol. Microbiol.">
        <title>Faecalibacillus intestinalis gen. nov., sp. nov. and Faecalibacillus faecis sp. nov., isolated from human faeces.</title>
        <authorList>
            <person name="Seo B."/>
            <person name="Jeon K."/>
            <person name="Baek I."/>
            <person name="Lee Y.M."/>
            <person name="Baek K."/>
            <person name="Ko G."/>
        </authorList>
    </citation>
    <scope>NUCLEOTIDE SEQUENCE [LARGE SCALE GENOMIC DNA]</scope>
    <source>
        <strain evidence="6 7">SNUG30099</strain>
    </source>
</reference>
<evidence type="ECO:0000256" key="4">
    <source>
        <dbReference type="SAM" id="SignalP"/>
    </source>
</evidence>
<dbReference type="Proteomes" id="UP000240974">
    <property type="component" value="Unassembled WGS sequence"/>
</dbReference>
<name>A0A2T3FPD6_9FIRM</name>
<dbReference type="NCBIfam" id="NF033223">
    <property type="entry name" value="YHYH_alt"/>
    <property type="match status" value="1"/>
</dbReference>
<feature type="signal peptide" evidence="4">
    <location>
        <begin position="1"/>
        <end position="24"/>
    </location>
</feature>
<sequence length="322" mass="36046">MKKRILKIASMIIVLLMMITPISAHPGRTDANGGHYCRTNCAKWGLRDGEYHYHNGGGSSSSSSSDSSSSSSSTDSGSSSTSQTQSTPQVVDYTKQGETAGYNYKKANPDAGKEDLTGKDQTYINGYDTGFTNAENELTTLSKDQGTAKGTEDGTTTESYNLEVPVGLISSVYLDSYKDAYNQSEASDFSKIRQDANKKAIDNARNLEDEDTNSEYTLEKQKKVYKESYQSTYDQEEKEINSLKKKLSKYAQDDFDNEKQSDESYRKYKNYKVYDVLDKKYKKEYNKYKKQKEQEDENGVAGGAGVVALGIIGYVLYKRKRK</sequence>
<dbReference type="Proteomes" id="UP001204814">
    <property type="component" value="Unassembled WGS sequence"/>
</dbReference>
<dbReference type="EMBL" id="PYLQ01000024">
    <property type="protein sequence ID" value="PST37148.1"/>
    <property type="molecule type" value="Genomic_DNA"/>
</dbReference>
<keyword evidence="3" id="KW-0812">Transmembrane</keyword>
<feature type="region of interest" description="Disordered" evidence="2">
    <location>
        <begin position="56"/>
        <end position="119"/>
    </location>
</feature>
<evidence type="ECO:0000256" key="3">
    <source>
        <dbReference type="SAM" id="Phobius"/>
    </source>
</evidence>
<feature type="compositionally biased region" description="Basic and acidic residues" evidence="2">
    <location>
        <begin position="107"/>
        <end position="118"/>
    </location>
</feature>
<proteinExistence type="predicted"/>
<evidence type="ECO:0000313" key="7">
    <source>
        <dbReference type="Proteomes" id="UP000240974"/>
    </source>
</evidence>
<evidence type="ECO:0000313" key="6">
    <source>
        <dbReference type="EMBL" id="PST37148.1"/>
    </source>
</evidence>
<feature type="compositionally biased region" description="Low complexity" evidence="2">
    <location>
        <begin position="60"/>
        <end position="87"/>
    </location>
</feature>
<accession>A0A2T3FPD6</accession>
<organism evidence="6 7">
    <name type="scientific">Faecalibacillus intestinalis</name>
    <dbReference type="NCBI Taxonomy" id="1982626"/>
    <lineage>
        <taxon>Bacteria</taxon>
        <taxon>Bacillati</taxon>
        <taxon>Bacillota</taxon>
        <taxon>Erysipelotrichia</taxon>
        <taxon>Erysipelotrichales</taxon>
        <taxon>Coprobacillaceae</taxon>
        <taxon>Faecalibacillus</taxon>
    </lineage>
</organism>
<dbReference type="EMBL" id="JANGBO010000009">
    <property type="protein sequence ID" value="MCQ5062070.1"/>
    <property type="molecule type" value="Genomic_DNA"/>
</dbReference>
<protein>
    <submittedName>
        <fullName evidence="6">YHYH domain-containing protein</fullName>
    </submittedName>
</protein>
<comment type="caution">
    <text evidence="6">The sequence shown here is derived from an EMBL/GenBank/DDBJ whole genome shotgun (WGS) entry which is preliminary data.</text>
</comment>
<feature type="chain" id="PRO_5044580507" evidence="4">
    <location>
        <begin position="25"/>
        <end position="322"/>
    </location>
</feature>
<evidence type="ECO:0000313" key="5">
    <source>
        <dbReference type="EMBL" id="MCQ5062070.1"/>
    </source>
</evidence>
<keyword evidence="7" id="KW-1185">Reference proteome</keyword>
<keyword evidence="1" id="KW-0175">Coiled coil</keyword>
<keyword evidence="3" id="KW-0472">Membrane</keyword>
<dbReference type="RefSeq" id="WP_053092963.1">
    <property type="nucleotide sequence ID" value="NZ_AP031432.1"/>
</dbReference>
<evidence type="ECO:0000256" key="2">
    <source>
        <dbReference type="SAM" id="MobiDB-lite"/>
    </source>
</evidence>